<keyword evidence="4" id="KW-0175">Coiled coil</keyword>
<evidence type="ECO:0000256" key="4">
    <source>
        <dbReference type="SAM" id="Coils"/>
    </source>
</evidence>
<keyword evidence="8" id="KW-1185">Reference proteome</keyword>
<feature type="region of interest" description="Disordered" evidence="5">
    <location>
        <begin position="289"/>
        <end position="320"/>
    </location>
</feature>
<evidence type="ECO:0000259" key="6">
    <source>
        <dbReference type="Pfam" id="PF08573"/>
    </source>
</evidence>
<dbReference type="OrthoDB" id="5801062at2759"/>
<feature type="region of interest" description="Disordered" evidence="5">
    <location>
        <begin position="167"/>
        <end position="224"/>
    </location>
</feature>
<evidence type="ECO:0000256" key="5">
    <source>
        <dbReference type="SAM" id="MobiDB-lite"/>
    </source>
</evidence>
<feature type="coiled-coil region" evidence="4">
    <location>
        <begin position="49"/>
        <end position="87"/>
    </location>
</feature>
<accession>A0A1X2HTP7</accession>
<feature type="domain" description="DNA endonuclease activator Ctp1 C-terminal" evidence="6">
    <location>
        <begin position="276"/>
        <end position="305"/>
    </location>
</feature>
<evidence type="ECO:0000256" key="1">
    <source>
        <dbReference type="ARBA" id="ARBA00004123"/>
    </source>
</evidence>
<dbReference type="GO" id="GO:0003684">
    <property type="term" value="F:damaged DNA binding"/>
    <property type="evidence" value="ECO:0007669"/>
    <property type="project" value="TreeGrafter"/>
</dbReference>
<dbReference type="InParanoid" id="A0A1X2HTP7"/>
<evidence type="ECO:0000313" key="7">
    <source>
        <dbReference type="EMBL" id="ORZ02864.1"/>
    </source>
</evidence>
<feature type="compositionally biased region" description="Low complexity" evidence="5">
    <location>
        <begin position="208"/>
        <end position="221"/>
    </location>
</feature>
<keyword evidence="2" id="KW-0227">DNA damage</keyword>
<dbReference type="STRING" id="13706.A0A1X2HTP7"/>
<dbReference type="AlphaFoldDB" id="A0A1X2HTP7"/>
<organism evidence="7 8">
    <name type="scientific">Syncephalastrum racemosum</name>
    <name type="common">Filamentous fungus</name>
    <dbReference type="NCBI Taxonomy" id="13706"/>
    <lineage>
        <taxon>Eukaryota</taxon>
        <taxon>Fungi</taxon>
        <taxon>Fungi incertae sedis</taxon>
        <taxon>Mucoromycota</taxon>
        <taxon>Mucoromycotina</taxon>
        <taxon>Mucoromycetes</taxon>
        <taxon>Mucorales</taxon>
        <taxon>Syncephalastraceae</taxon>
        <taxon>Syncephalastrum</taxon>
    </lineage>
</organism>
<dbReference type="PANTHER" id="PTHR15107">
    <property type="entry name" value="RETINOBLASTOMA BINDING PROTEIN 8"/>
    <property type="match status" value="1"/>
</dbReference>
<dbReference type="GO" id="GO:0010792">
    <property type="term" value="P:DNA double-strand break processing involved in repair via single-strand annealing"/>
    <property type="evidence" value="ECO:0007669"/>
    <property type="project" value="TreeGrafter"/>
</dbReference>
<protein>
    <recommendedName>
        <fullName evidence="6">DNA endonuclease activator Ctp1 C-terminal domain-containing protein</fullName>
    </recommendedName>
</protein>
<dbReference type="InterPro" id="IPR013882">
    <property type="entry name" value="Ctp1_C"/>
</dbReference>
<evidence type="ECO:0000256" key="3">
    <source>
        <dbReference type="ARBA" id="ARBA00023242"/>
    </source>
</evidence>
<evidence type="ECO:0000256" key="2">
    <source>
        <dbReference type="ARBA" id="ARBA00022763"/>
    </source>
</evidence>
<feature type="region of interest" description="Disordered" evidence="5">
    <location>
        <begin position="98"/>
        <end position="139"/>
    </location>
</feature>
<dbReference type="InterPro" id="IPR033316">
    <property type="entry name" value="RBBP8-like"/>
</dbReference>
<dbReference type="EMBL" id="MCGN01000001">
    <property type="protein sequence ID" value="ORZ02864.1"/>
    <property type="molecule type" value="Genomic_DNA"/>
</dbReference>
<dbReference type="GO" id="GO:0005634">
    <property type="term" value="C:nucleus"/>
    <property type="evidence" value="ECO:0007669"/>
    <property type="project" value="UniProtKB-SubCell"/>
</dbReference>
<comment type="caution">
    <text evidence="7">The sequence shown here is derived from an EMBL/GenBank/DDBJ whole genome shotgun (WGS) entry which is preliminary data.</text>
</comment>
<keyword evidence="3" id="KW-0539">Nucleus</keyword>
<feature type="compositionally biased region" description="Polar residues" evidence="5">
    <location>
        <begin position="186"/>
        <end position="195"/>
    </location>
</feature>
<reference evidence="7 8" key="1">
    <citation type="submission" date="2016-07" db="EMBL/GenBank/DDBJ databases">
        <title>Pervasive Adenine N6-methylation of Active Genes in Fungi.</title>
        <authorList>
            <consortium name="DOE Joint Genome Institute"/>
            <person name="Mondo S.J."/>
            <person name="Dannebaum R.O."/>
            <person name="Kuo R.C."/>
            <person name="Labutti K."/>
            <person name="Haridas S."/>
            <person name="Kuo A."/>
            <person name="Salamov A."/>
            <person name="Ahrendt S.R."/>
            <person name="Lipzen A."/>
            <person name="Sullivan W."/>
            <person name="Andreopoulos W.B."/>
            <person name="Clum A."/>
            <person name="Lindquist E."/>
            <person name="Daum C."/>
            <person name="Ramamoorthy G.K."/>
            <person name="Gryganskyi A."/>
            <person name="Culley D."/>
            <person name="Magnuson J.K."/>
            <person name="James T.Y."/>
            <person name="O'Malley M.A."/>
            <person name="Stajich J.E."/>
            <person name="Spatafora J.W."/>
            <person name="Visel A."/>
            <person name="Grigoriev I.V."/>
        </authorList>
    </citation>
    <scope>NUCLEOTIDE SEQUENCE [LARGE SCALE GENOMIC DNA]</scope>
    <source>
        <strain evidence="7 8">NRRL 2496</strain>
    </source>
</reference>
<dbReference type="Pfam" id="PF08573">
    <property type="entry name" value="SAE2"/>
    <property type="match status" value="1"/>
</dbReference>
<sequence>MRVEEKYALLRERFQDKELTIKLQNKIIADRERDIAQRDAEIRERDATIRRLESEQKEQLKAKDALLAEKEKQCKELLEQLGLLQAKLLAFCASDDDKTDDGLDSPSLHLDTRHSNTTKGALTHEKSPTTPLPKVSDEDVSLLAEELSHTSPFERPPRRLEPLTVARSPMGRDHPLPLSPSRLRHGQSTTAVSNTLHRRLPIMDNGEGSSTGRASTSRTAAPEYTPHETPCVEVVRKKCDRAKLPGSTCACCDTYYKQQVTGPDGEGGVITAEGRVQMTSRHRERFKRPLTPPGFWDMDMPSTPEILSKSKKMRDQRIKK</sequence>
<dbReference type="Proteomes" id="UP000242180">
    <property type="component" value="Unassembled WGS sequence"/>
</dbReference>
<evidence type="ECO:0000313" key="8">
    <source>
        <dbReference type="Proteomes" id="UP000242180"/>
    </source>
</evidence>
<name>A0A1X2HTP7_SYNRA</name>
<proteinExistence type="predicted"/>
<comment type="subcellular location">
    <subcellularLocation>
        <location evidence="1">Nucleus</location>
    </subcellularLocation>
</comment>
<dbReference type="PANTHER" id="PTHR15107:SF0">
    <property type="entry name" value="DNA ENDONUCLEASE ACTIVATOR CTP1 C-TERMINAL DOMAIN-CONTAINING PROTEIN"/>
    <property type="match status" value="1"/>
</dbReference>
<gene>
    <name evidence="7" type="ORF">BCR43DRAFT_482296</name>
</gene>